<keyword evidence="3" id="KW-1185">Reference proteome</keyword>
<accession>A0ABU6Z6H0</accession>
<evidence type="ECO:0000313" key="3">
    <source>
        <dbReference type="Proteomes" id="UP001341840"/>
    </source>
</evidence>
<dbReference type="EMBL" id="JASCZI010271891">
    <property type="protein sequence ID" value="MED6216898.1"/>
    <property type="molecule type" value="Genomic_DNA"/>
</dbReference>
<feature type="region of interest" description="Disordered" evidence="1">
    <location>
        <begin position="49"/>
        <end position="71"/>
    </location>
</feature>
<gene>
    <name evidence="2" type="ORF">PIB30_012359</name>
</gene>
<organism evidence="2 3">
    <name type="scientific">Stylosanthes scabra</name>
    <dbReference type="NCBI Taxonomy" id="79078"/>
    <lineage>
        <taxon>Eukaryota</taxon>
        <taxon>Viridiplantae</taxon>
        <taxon>Streptophyta</taxon>
        <taxon>Embryophyta</taxon>
        <taxon>Tracheophyta</taxon>
        <taxon>Spermatophyta</taxon>
        <taxon>Magnoliopsida</taxon>
        <taxon>eudicotyledons</taxon>
        <taxon>Gunneridae</taxon>
        <taxon>Pentapetalae</taxon>
        <taxon>rosids</taxon>
        <taxon>fabids</taxon>
        <taxon>Fabales</taxon>
        <taxon>Fabaceae</taxon>
        <taxon>Papilionoideae</taxon>
        <taxon>50 kb inversion clade</taxon>
        <taxon>dalbergioids sensu lato</taxon>
        <taxon>Dalbergieae</taxon>
        <taxon>Pterocarpus clade</taxon>
        <taxon>Stylosanthes</taxon>
    </lineage>
</organism>
<reference evidence="2 3" key="1">
    <citation type="journal article" date="2023" name="Plants (Basel)">
        <title>Bridging the Gap: Combining Genomics and Transcriptomics Approaches to Understand Stylosanthes scabra, an Orphan Legume from the Brazilian Caatinga.</title>
        <authorList>
            <person name="Ferreira-Neto J.R.C."/>
            <person name="da Silva M.D."/>
            <person name="Binneck E."/>
            <person name="de Melo N.F."/>
            <person name="da Silva R.H."/>
            <person name="de Melo A.L.T.M."/>
            <person name="Pandolfi V."/>
            <person name="Bustamante F.O."/>
            <person name="Brasileiro-Vidal A.C."/>
            <person name="Benko-Iseppon A.M."/>
        </authorList>
    </citation>
    <scope>NUCLEOTIDE SEQUENCE [LARGE SCALE GENOMIC DNA]</scope>
    <source>
        <tissue evidence="2">Leaves</tissue>
    </source>
</reference>
<feature type="compositionally biased region" description="Basic residues" evidence="1">
    <location>
        <begin position="58"/>
        <end position="67"/>
    </location>
</feature>
<sequence>MKALFAAYSNFKGYPWLRIHENDGTLLFRVNTEPNESSPLQAWVVGMSPINESPNKQAGRRTCKTLRRSSQTGGEIVPPLILAMHARPGRDSQAGSGQAPLLAGGPGRLLGLLKESAQRRWLSVKACP</sequence>
<proteinExistence type="predicted"/>
<dbReference type="Proteomes" id="UP001341840">
    <property type="component" value="Unassembled WGS sequence"/>
</dbReference>
<name>A0ABU6Z6H0_9FABA</name>
<comment type="caution">
    <text evidence="2">The sequence shown here is derived from an EMBL/GenBank/DDBJ whole genome shotgun (WGS) entry which is preliminary data.</text>
</comment>
<protein>
    <submittedName>
        <fullName evidence="2">Uncharacterized protein</fullName>
    </submittedName>
</protein>
<evidence type="ECO:0000313" key="2">
    <source>
        <dbReference type="EMBL" id="MED6216898.1"/>
    </source>
</evidence>
<evidence type="ECO:0000256" key="1">
    <source>
        <dbReference type="SAM" id="MobiDB-lite"/>
    </source>
</evidence>